<dbReference type="GO" id="GO:0000287">
    <property type="term" value="F:magnesium ion binding"/>
    <property type="evidence" value="ECO:0007669"/>
    <property type="project" value="UniProtKB-UniRule"/>
</dbReference>
<dbReference type="GO" id="GO:0005524">
    <property type="term" value="F:ATP binding"/>
    <property type="evidence" value="ECO:0007669"/>
    <property type="project" value="UniProtKB-UniRule"/>
</dbReference>
<dbReference type="PANTHER" id="PTHR10947:SF0">
    <property type="entry name" value="PHENYLALANINE--TRNA LIGASE BETA SUBUNIT"/>
    <property type="match status" value="1"/>
</dbReference>
<dbReference type="GO" id="GO:0000049">
    <property type="term" value="F:tRNA binding"/>
    <property type="evidence" value="ECO:0007669"/>
    <property type="project" value="UniProtKB-UniRule"/>
</dbReference>
<comment type="catalytic activity">
    <reaction evidence="14 15">
        <text>tRNA(Phe) + L-phenylalanine + ATP = L-phenylalanyl-tRNA(Phe) + AMP + diphosphate + H(+)</text>
        <dbReference type="Rhea" id="RHEA:19413"/>
        <dbReference type="Rhea" id="RHEA-COMP:9668"/>
        <dbReference type="Rhea" id="RHEA-COMP:9699"/>
        <dbReference type="ChEBI" id="CHEBI:15378"/>
        <dbReference type="ChEBI" id="CHEBI:30616"/>
        <dbReference type="ChEBI" id="CHEBI:33019"/>
        <dbReference type="ChEBI" id="CHEBI:58095"/>
        <dbReference type="ChEBI" id="CHEBI:78442"/>
        <dbReference type="ChEBI" id="CHEBI:78531"/>
        <dbReference type="ChEBI" id="CHEBI:456215"/>
        <dbReference type="EC" id="6.1.1.20"/>
    </reaction>
</comment>
<keyword evidence="5 16" id="KW-0820">tRNA-binding</keyword>
<dbReference type="SUPFAM" id="SSF54991">
    <property type="entry name" value="Anticodon-binding domain of PheRS"/>
    <property type="match status" value="1"/>
</dbReference>
<dbReference type="PROSITE" id="PS51483">
    <property type="entry name" value="B5"/>
    <property type="match status" value="1"/>
</dbReference>
<dbReference type="PANTHER" id="PTHR10947">
    <property type="entry name" value="PHENYLALANYL-TRNA SYNTHETASE BETA CHAIN AND LEUCINE-RICH REPEAT-CONTAINING PROTEIN 47"/>
    <property type="match status" value="1"/>
</dbReference>
<dbReference type="GO" id="GO:0006432">
    <property type="term" value="P:phenylalanyl-tRNA aminoacylation"/>
    <property type="evidence" value="ECO:0007669"/>
    <property type="project" value="UniProtKB-UniRule"/>
</dbReference>
<feature type="domain" description="TRNA-binding" evidence="17">
    <location>
        <begin position="40"/>
        <end position="154"/>
    </location>
</feature>
<dbReference type="Pfam" id="PF03147">
    <property type="entry name" value="FDX-ACB"/>
    <property type="match status" value="1"/>
</dbReference>
<comment type="subcellular location">
    <subcellularLocation>
        <location evidence="1 15">Cytoplasm</location>
    </subcellularLocation>
</comment>
<dbReference type="FunFam" id="2.40.50.140:FF:000045">
    <property type="entry name" value="Phenylalanine--tRNA ligase beta subunit"/>
    <property type="match status" value="1"/>
</dbReference>
<dbReference type="EC" id="6.1.1.20" evidence="15"/>
<evidence type="ECO:0000256" key="7">
    <source>
        <dbReference type="ARBA" id="ARBA00022723"/>
    </source>
</evidence>
<dbReference type="FunFam" id="3.30.930.10:FF:000022">
    <property type="entry name" value="Phenylalanine--tRNA ligase beta subunit"/>
    <property type="match status" value="1"/>
</dbReference>
<dbReference type="SMART" id="SM00896">
    <property type="entry name" value="FDX-ACB"/>
    <property type="match status" value="1"/>
</dbReference>
<keyword evidence="11 16" id="KW-0694">RNA-binding</keyword>
<evidence type="ECO:0000256" key="16">
    <source>
        <dbReference type="PROSITE-ProRule" id="PRU00209"/>
    </source>
</evidence>
<comment type="cofactor">
    <cofactor evidence="15">
        <name>Mg(2+)</name>
        <dbReference type="ChEBI" id="CHEBI:18420"/>
    </cofactor>
    <text evidence="15">Binds 2 magnesium ions per tetramer.</text>
</comment>
<dbReference type="CDD" id="cd02796">
    <property type="entry name" value="tRNA_bind_bactPheRS"/>
    <property type="match status" value="1"/>
</dbReference>
<dbReference type="Pfam" id="PF01588">
    <property type="entry name" value="tRNA_bind"/>
    <property type="match status" value="1"/>
</dbReference>
<feature type="binding site" evidence="15">
    <location>
        <position position="468"/>
    </location>
    <ligand>
        <name>Mg(2+)</name>
        <dbReference type="ChEBI" id="CHEBI:18420"/>
        <note>shared with alpha subunit</note>
    </ligand>
</feature>
<feature type="domain" description="B5" evidence="19">
    <location>
        <begin position="408"/>
        <end position="484"/>
    </location>
</feature>
<dbReference type="InterPro" id="IPR005146">
    <property type="entry name" value="B3/B4_tRNA-bd"/>
</dbReference>
<accession>A0A1H2VL69</accession>
<dbReference type="Gene3D" id="3.30.70.380">
    <property type="entry name" value="Ferrodoxin-fold anticodon-binding domain"/>
    <property type="match status" value="1"/>
</dbReference>
<keyword evidence="12 15" id="KW-0648">Protein biosynthesis</keyword>
<evidence type="ECO:0000256" key="5">
    <source>
        <dbReference type="ARBA" id="ARBA00022555"/>
    </source>
</evidence>
<dbReference type="InterPro" id="IPR005147">
    <property type="entry name" value="tRNA_synthase_B5-dom"/>
</dbReference>
<evidence type="ECO:0000259" key="19">
    <source>
        <dbReference type="PROSITE" id="PS51483"/>
    </source>
</evidence>
<evidence type="ECO:0000259" key="17">
    <source>
        <dbReference type="PROSITE" id="PS50886"/>
    </source>
</evidence>
<evidence type="ECO:0000256" key="10">
    <source>
        <dbReference type="ARBA" id="ARBA00022842"/>
    </source>
</evidence>
<dbReference type="SUPFAM" id="SSF46955">
    <property type="entry name" value="Putative DNA-binding domain"/>
    <property type="match status" value="1"/>
</dbReference>
<proteinExistence type="inferred from homology"/>
<protein>
    <recommendedName>
        <fullName evidence="15">Phenylalanine--tRNA ligase beta subunit</fullName>
        <ecNumber evidence="15">6.1.1.20</ecNumber>
    </recommendedName>
    <alternativeName>
        <fullName evidence="15">Phenylalanyl-tRNA synthetase beta subunit</fullName>
        <shortName evidence="15">PheRS</shortName>
    </alternativeName>
</protein>
<dbReference type="RefSeq" id="WP_091614786.1">
    <property type="nucleotide sequence ID" value="NZ_FNNC01000004.1"/>
</dbReference>
<dbReference type="Gene3D" id="3.30.56.10">
    <property type="match status" value="2"/>
</dbReference>
<evidence type="ECO:0000256" key="14">
    <source>
        <dbReference type="ARBA" id="ARBA00049255"/>
    </source>
</evidence>
<dbReference type="SUPFAM" id="SSF50249">
    <property type="entry name" value="Nucleic acid-binding proteins"/>
    <property type="match status" value="1"/>
</dbReference>
<feature type="binding site" evidence="15">
    <location>
        <position position="472"/>
    </location>
    <ligand>
        <name>Mg(2+)</name>
        <dbReference type="ChEBI" id="CHEBI:18420"/>
        <note>shared with alpha subunit</note>
    </ligand>
</feature>
<dbReference type="SMART" id="SM00874">
    <property type="entry name" value="B5"/>
    <property type="match status" value="1"/>
</dbReference>
<dbReference type="AlphaFoldDB" id="A0A1H2VL69"/>
<dbReference type="InterPro" id="IPR002547">
    <property type="entry name" value="tRNA-bd_dom"/>
</dbReference>
<dbReference type="OrthoDB" id="9805455at2"/>
<evidence type="ECO:0000313" key="21">
    <source>
        <dbReference type="Proteomes" id="UP000199488"/>
    </source>
</evidence>
<evidence type="ECO:0000313" key="20">
    <source>
        <dbReference type="EMBL" id="SDW68980.1"/>
    </source>
</evidence>
<feature type="binding site" evidence="15">
    <location>
        <position position="462"/>
    </location>
    <ligand>
        <name>Mg(2+)</name>
        <dbReference type="ChEBI" id="CHEBI:18420"/>
        <note>shared with alpha subunit</note>
    </ligand>
</feature>
<evidence type="ECO:0000256" key="8">
    <source>
        <dbReference type="ARBA" id="ARBA00022741"/>
    </source>
</evidence>
<dbReference type="Pfam" id="PF03484">
    <property type="entry name" value="B5"/>
    <property type="match status" value="1"/>
</dbReference>
<evidence type="ECO:0000256" key="6">
    <source>
        <dbReference type="ARBA" id="ARBA00022598"/>
    </source>
</evidence>
<dbReference type="GO" id="GO:0004826">
    <property type="term" value="F:phenylalanine-tRNA ligase activity"/>
    <property type="evidence" value="ECO:0007669"/>
    <property type="project" value="UniProtKB-UniRule"/>
</dbReference>
<feature type="binding site" evidence="15">
    <location>
        <position position="471"/>
    </location>
    <ligand>
        <name>Mg(2+)</name>
        <dbReference type="ChEBI" id="CHEBI:18420"/>
        <note>shared with alpha subunit</note>
    </ligand>
</feature>
<comment type="similarity">
    <text evidence="2 15">Belongs to the phenylalanyl-tRNA synthetase beta subunit family. Type 1 subfamily.</text>
</comment>
<dbReference type="Gene3D" id="2.40.50.140">
    <property type="entry name" value="Nucleic acid-binding proteins"/>
    <property type="match status" value="1"/>
</dbReference>
<keyword evidence="21" id="KW-1185">Reference proteome</keyword>
<dbReference type="GO" id="GO:0016740">
    <property type="term" value="F:transferase activity"/>
    <property type="evidence" value="ECO:0007669"/>
    <property type="project" value="UniProtKB-ARBA"/>
</dbReference>
<keyword evidence="4 15" id="KW-0963">Cytoplasm</keyword>
<dbReference type="GO" id="GO:0009328">
    <property type="term" value="C:phenylalanine-tRNA ligase complex"/>
    <property type="evidence" value="ECO:0007669"/>
    <property type="project" value="TreeGrafter"/>
</dbReference>
<dbReference type="InterPro" id="IPR005121">
    <property type="entry name" value="Fdx_antiC-bd"/>
</dbReference>
<evidence type="ECO:0000256" key="3">
    <source>
        <dbReference type="ARBA" id="ARBA00011209"/>
    </source>
</evidence>
<dbReference type="SUPFAM" id="SSF56037">
    <property type="entry name" value="PheT/TilS domain"/>
    <property type="match status" value="1"/>
</dbReference>
<dbReference type="PROSITE" id="PS51447">
    <property type="entry name" value="FDX_ACB"/>
    <property type="match status" value="1"/>
</dbReference>
<reference evidence="20 21" key="1">
    <citation type="submission" date="2016-10" db="EMBL/GenBank/DDBJ databases">
        <authorList>
            <person name="de Groot N.N."/>
        </authorList>
    </citation>
    <scope>NUCLEOTIDE SEQUENCE [LARGE SCALE GENOMIC DNA]</scope>
    <source>
        <strain evidence="20 21">DSM 23126</strain>
    </source>
</reference>
<dbReference type="SUPFAM" id="SSF55681">
    <property type="entry name" value="Class II aaRS and biotin synthetases"/>
    <property type="match status" value="1"/>
</dbReference>
<dbReference type="InterPro" id="IPR041616">
    <property type="entry name" value="PheRS_beta_core"/>
</dbReference>
<dbReference type="GO" id="GO:0140096">
    <property type="term" value="F:catalytic activity, acting on a protein"/>
    <property type="evidence" value="ECO:0007669"/>
    <property type="project" value="UniProtKB-ARBA"/>
</dbReference>
<dbReference type="InterPro" id="IPR045060">
    <property type="entry name" value="Phe-tRNA-ligase_IIc_bsu"/>
</dbReference>
<keyword evidence="8 15" id="KW-0547">Nucleotide-binding</keyword>
<evidence type="ECO:0000256" key="12">
    <source>
        <dbReference type="ARBA" id="ARBA00022917"/>
    </source>
</evidence>
<dbReference type="InterPro" id="IPR036690">
    <property type="entry name" value="Fdx_antiC-bd_sf"/>
</dbReference>
<dbReference type="Pfam" id="PF03483">
    <property type="entry name" value="B3_4"/>
    <property type="match status" value="1"/>
</dbReference>
<dbReference type="SMART" id="SM00873">
    <property type="entry name" value="B3_4"/>
    <property type="match status" value="1"/>
</dbReference>
<dbReference type="HAMAP" id="MF_00283">
    <property type="entry name" value="Phe_tRNA_synth_beta1"/>
    <property type="match status" value="1"/>
</dbReference>
<dbReference type="Pfam" id="PF17759">
    <property type="entry name" value="tRNA_synthFbeta"/>
    <property type="match status" value="1"/>
</dbReference>
<keyword evidence="9 15" id="KW-0067">ATP-binding</keyword>
<organism evidence="20 21">
    <name type="scientific">Marinococcus luteus</name>
    <dbReference type="NCBI Taxonomy" id="1122204"/>
    <lineage>
        <taxon>Bacteria</taxon>
        <taxon>Bacillati</taxon>
        <taxon>Bacillota</taxon>
        <taxon>Bacilli</taxon>
        <taxon>Bacillales</taxon>
        <taxon>Bacillaceae</taxon>
        <taxon>Marinococcus</taxon>
    </lineage>
</organism>
<evidence type="ECO:0000256" key="4">
    <source>
        <dbReference type="ARBA" id="ARBA00022490"/>
    </source>
</evidence>
<evidence type="ECO:0000256" key="13">
    <source>
        <dbReference type="ARBA" id="ARBA00023146"/>
    </source>
</evidence>
<dbReference type="Proteomes" id="UP000199488">
    <property type="component" value="Unassembled WGS sequence"/>
</dbReference>
<evidence type="ECO:0000256" key="1">
    <source>
        <dbReference type="ARBA" id="ARBA00004496"/>
    </source>
</evidence>
<dbReference type="InterPro" id="IPR033714">
    <property type="entry name" value="tRNA_bind_bactPheRS"/>
</dbReference>
<dbReference type="EMBL" id="FNNC01000004">
    <property type="protein sequence ID" value="SDW68980.1"/>
    <property type="molecule type" value="Genomic_DNA"/>
</dbReference>
<keyword evidence="10 15" id="KW-0460">Magnesium</keyword>
<dbReference type="InterPro" id="IPR020825">
    <property type="entry name" value="Phe-tRNA_synthase-like_B3/B4"/>
</dbReference>
<keyword evidence="13 15" id="KW-0030">Aminoacyl-tRNA synthetase</keyword>
<dbReference type="Gene3D" id="3.30.930.10">
    <property type="entry name" value="Bira Bifunctional Protein, Domain 2"/>
    <property type="match status" value="1"/>
</dbReference>
<evidence type="ECO:0000259" key="18">
    <source>
        <dbReference type="PROSITE" id="PS51447"/>
    </source>
</evidence>
<keyword evidence="7 15" id="KW-0479">Metal-binding</keyword>
<evidence type="ECO:0000256" key="9">
    <source>
        <dbReference type="ARBA" id="ARBA00022840"/>
    </source>
</evidence>
<evidence type="ECO:0000256" key="11">
    <source>
        <dbReference type="ARBA" id="ARBA00022884"/>
    </source>
</evidence>
<comment type="subunit">
    <text evidence="3 15">Tetramer of two alpha and two beta subunits.</text>
</comment>
<dbReference type="InterPro" id="IPR012340">
    <property type="entry name" value="NA-bd_OB-fold"/>
</dbReference>
<feature type="domain" description="FDX-ACB" evidence="18">
    <location>
        <begin position="713"/>
        <end position="806"/>
    </location>
</feature>
<dbReference type="FunFam" id="3.30.70.380:FF:000001">
    <property type="entry name" value="Phenylalanine--tRNA ligase beta subunit"/>
    <property type="match status" value="1"/>
</dbReference>
<dbReference type="NCBIfam" id="NF045760">
    <property type="entry name" value="YtpR"/>
    <property type="match status" value="1"/>
</dbReference>
<dbReference type="InterPro" id="IPR045864">
    <property type="entry name" value="aa-tRNA-synth_II/BPL/LPL"/>
</dbReference>
<dbReference type="InterPro" id="IPR009061">
    <property type="entry name" value="DNA-bd_dom_put_sf"/>
</dbReference>
<gene>
    <name evidence="15" type="primary">pheT</name>
    <name evidence="20" type="ORF">SAMN05421781_2140</name>
</gene>
<evidence type="ECO:0000256" key="2">
    <source>
        <dbReference type="ARBA" id="ARBA00008653"/>
    </source>
</evidence>
<dbReference type="InterPro" id="IPR004532">
    <property type="entry name" value="Phe-tRNA-ligase_IIc_bsu_bact"/>
</dbReference>
<dbReference type="NCBIfam" id="TIGR00472">
    <property type="entry name" value="pheT_bact"/>
    <property type="match status" value="1"/>
</dbReference>
<keyword evidence="6 15" id="KW-0436">Ligase</keyword>
<dbReference type="CDD" id="cd00769">
    <property type="entry name" value="PheRS_beta_core"/>
    <property type="match status" value="1"/>
</dbReference>
<dbReference type="STRING" id="1122204.SAMN05421781_2140"/>
<name>A0A1H2VL69_9BACI</name>
<sequence>MLISYKWLKDYVDIEDITPEEIADRLTTGGVEVDALYRRAEPIEGCVVGYVTEAEKHPDADNLNICQVDQGAETVQIICGADNVAAGQKVVVAKPGTVLPGGMEIKATEIRGQESNGMICSLQELGVEAKLVPKHVAEGIFVFDENPDTGSDAVKALGWDDTVMDLDITPNRADCLNILGVAYEVAAQLDRAVQLPVTSVKESEKSASAAVNVKIENGEDTPYYGARIAENIQVKPSPYWMQNRLMAAGIRPISNVVDITNYVLLEYGQPLHAFDFDAFGSDEVLVRRAFEDEEIQTLDGNKHHLSTEHLVVTNGTKPTALAGVMGGEHSEVSDQTTNILLEAALFHPSLIRQASKDTRIRSDASVRYERGLDTERVEQAADRAAHLFAEYAGASVLQGIEQEDHREPGGRWVRVSDRRINQLLGMELSGSEMVRILERLGFQTADKETSSIEVYIPSRRPDIHIEEDVAEEIARMHGYQDIPSTLPKGATTAGSLTAEQKRKRTVRRFLESAGLSEAVTYSLTTASSASRFTLYPEKYTMEVSMPMSEDRRVLRQSLIPQLLEGVSYNRNRQTKDIALFEMGSVFLSEEANAAVQPEERIMLAAVVSGRWESHLWQGETKNTDFYVMKGIAEGILEELHVESRASFTLAERSDMHPGRTADIQLDGTTVGYVGQIHPTTAGDWDIAETYALQVDLTSLLQAVETPVRYQTLPRFPSTTRDIAIVVDESVPAAEVKEVIESAGGSTLYSTSLFDVYQGENLTPGKKSLAFTLVYLDPERTLTDEEVSSAHDQVLRMLEEKTGAELRQ</sequence>
<dbReference type="Gene3D" id="3.50.40.10">
    <property type="entry name" value="Phenylalanyl-trna Synthetase, Chain B, domain 3"/>
    <property type="match status" value="1"/>
</dbReference>
<dbReference type="PROSITE" id="PS50886">
    <property type="entry name" value="TRBD"/>
    <property type="match status" value="1"/>
</dbReference>
<evidence type="ECO:0000256" key="15">
    <source>
        <dbReference type="HAMAP-Rule" id="MF_00283"/>
    </source>
</evidence>
<dbReference type="FunFam" id="3.50.40.10:FF:000001">
    <property type="entry name" value="Phenylalanine--tRNA ligase beta subunit"/>
    <property type="match status" value="1"/>
</dbReference>